<dbReference type="Pfam" id="PF05209">
    <property type="entry name" value="MinC_N"/>
    <property type="match status" value="1"/>
</dbReference>
<dbReference type="InterPro" id="IPR013033">
    <property type="entry name" value="MinC"/>
</dbReference>
<evidence type="ECO:0000256" key="2">
    <source>
        <dbReference type="ARBA" id="ARBA00022618"/>
    </source>
</evidence>
<evidence type="ECO:0000256" key="6">
    <source>
        <dbReference type="ARBA" id="ARBA00046874"/>
    </source>
</evidence>
<dbReference type="Gene3D" id="3.30.160.540">
    <property type="match status" value="1"/>
</dbReference>
<evidence type="ECO:0000256" key="3">
    <source>
        <dbReference type="ARBA" id="ARBA00023210"/>
    </source>
</evidence>
<dbReference type="PANTHER" id="PTHR34108:SF1">
    <property type="entry name" value="SEPTUM SITE-DETERMINING PROTEIN MINC"/>
    <property type="match status" value="1"/>
</dbReference>
<dbReference type="InterPro" id="IPR005526">
    <property type="entry name" value="Septum_form_inhib_MinC_C"/>
</dbReference>
<dbReference type="PANTHER" id="PTHR34108">
    <property type="entry name" value="SEPTUM SITE-DETERMINING PROTEIN MINC"/>
    <property type="match status" value="1"/>
</dbReference>
<keyword evidence="3 7" id="KW-0717">Septation</keyword>
<dbReference type="InterPro" id="IPR036145">
    <property type="entry name" value="MinC_C_sf"/>
</dbReference>
<evidence type="ECO:0000259" key="9">
    <source>
        <dbReference type="Pfam" id="PF03775"/>
    </source>
</evidence>
<keyword evidence="2 7" id="KW-0132">Cell division</keyword>
<dbReference type="GO" id="GO:0000917">
    <property type="term" value="P:division septum assembly"/>
    <property type="evidence" value="ECO:0007669"/>
    <property type="project" value="UniProtKB-KW"/>
</dbReference>
<dbReference type="GO" id="GO:0051302">
    <property type="term" value="P:regulation of cell division"/>
    <property type="evidence" value="ECO:0007669"/>
    <property type="project" value="InterPro"/>
</dbReference>
<dbReference type="SUPFAM" id="SSF63848">
    <property type="entry name" value="Cell-division inhibitor MinC, C-terminal domain"/>
    <property type="match status" value="1"/>
</dbReference>
<dbReference type="Proteomes" id="UP000182811">
    <property type="component" value="Unassembled WGS sequence"/>
</dbReference>
<dbReference type="InterPro" id="IPR007874">
    <property type="entry name" value="MinC_N"/>
</dbReference>
<comment type="subunit">
    <text evidence="6 7">Interacts with MinD and FtsZ.</text>
</comment>
<feature type="domain" description="Septum formation inhibitor MinC N-terminal" evidence="10">
    <location>
        <begin position="6"/>
        <end position="75"/>
    </location>
</feature>
<feature type="domain" description="Septum formation inhibitor MinC C-terminal" evidence="9">
    <location>
        <begin position="112"/>
        <end position="207"/>
    </location>
</feature>
<dbReference type="Pfam" id="PF03775">
    <property type="entry name" value="MinC_C"/>
    <property type="match status" value="1"/>
</dbReference>
<evidence type="ECO:0000256" key="5">
    <source>
        <dbReference type="ARBA" id="ARBA00025606"/>
    </source>
</evidence>
<evidence type="ECO:0000256" key="4">
    <source>
        <dbReference type="ARBA" id="ARBA00023306"/>
    </source>
</evidence>
<comment type="caution">
    <text evidence="11">The sequence shown here is derived from an EMBL/GenBank/DDBJ whole genome shotgun (WGS) entry which is preliminary data.</text>
</comment>
<protein>
    <recommendedName>
        <fullName evidence="7">Probable septum site-determining protein MinC</fullName>
    </recommendedName>
</protein>
<dbReference type="InterPro" id="IPR016098">
    <property type="entry name" value="CAP/MinC_C"/>
</dbReference>
<dbReference type="Gene3D" id="2.160.20.70">
    <property type="match status" value="1"/>
</dbReference>
<sequence length="241" mass="25939">MAQDCITIKGTRGGLLILLDASRDFNEIKANLAAKFAAARGFFRGAAFALVPTSPLNSQETAELEAICREHGLVPRNDITLPSRRRPGGNQAAYQEPSTSTGTGLPTLLDEGNLRNGQEINYPGHVMWLGDVHQGATIKAGGNILIMGTLKGIAHAGRQGDRSAAIVAYRLEPEQLGIAGIIARSPEQKTRHPYPEIARLVGTRIVIEPYLRSKNSRDEGYLYSSIPDPPAAWHKLGPSLG</sequence>
<accession>A0A1J5NP55</accession>
<gene>
    <name evidence="11" type="primary">minC_2</name>
    <name evidence="7" type="synonym">minC</name>
    <name evidence="11" type="ORF">MOTE_04980</name>
</gene>
<feature type="region of interest" description="Disordered" evidence="8">
    <location>
        <begin position="78"/>
        <end position="105"/>
    </location>
</feature>
<dbReference type="HAMAP" id="MF_00267">
    <property type="entry name" value="MinC"/>
    <property type="match status" value="1"/>
</dbReference>
<evidence type="ECO:0000313" key="11">
    <source>
        <dbReference type="EMBL" id="OIQ60969.1"/>
    </source>
</evidence>
<proteinExistence type="inferred from homology"/>
<keyword evidence="4 7" id="KW-0131">Cell cycle</keyword>
<evidence type="ECO:0000313" key="12">
    <source>
        <dbReference type="Proteomes" id="UP000182811"/>
    </source>
</evidence>
<dbReference type="EMBL" id="MDDC01000003">
    <property type="protein sequence ID" value="OIQ60969.1"/>
    <property type="molecule type" value="Genomic_DNA"/>
</dbReference>
<comment type="similarity">
    <text evidence="1 7">Belongs to the MinC family.</text>
</comment>
<dbReference type="GO" id="GO:1901891">
    <property type="term" value="P:regulation of cell septum assembly"/>
    <property type="evidence" value="ECO:0007669"/>
    <property type="project" value="InterPro"/>
</dbReference>
<reference evidence="11 12" key="1">
    <citation type="submission" date="2016-08" db="EMBL/GenBank/DDBJ databases">
        <title>Genome-based comparison of Moorella thermoacetic strains.</title>
        <authorList>
            <person name="Poehlein A."/>
            <person name="Bengelsdorf F.R."/>
            <person name="Esser C."/>
            <person name="Duerre P."/>
            <person name="Daniel R."/>
        </authorList>
    </citation>
    <scope>NUCLEOTIDE SEQUENCE [LARGE SCALE GENOMIC DNA]</scope>
    <source>
        <strain evidence="11 12">DSM 21394</strain>
    </source>
</reference>
<evidence type="ECO:0000256" key="1">
    <source>
        <dbReference type="ARBA" id="ARBA00006291"/>
    </source>
</evidence>
<dbReference type="GO" id="GO:0000902">
    <property type="term" value="P:cell morphogenesis"/>
    <property type="evidence" value="ECO:0007669"/>
    <property type="project" value="InterPro"/>
</dbReference>
<evidence type="ECO:0000256" key="7">
    <source>
        <dbReference type="HAMAP-Rule" id="MF_00267"/>
    </source>
</evidence>
<evidence type="ECO:0000259" key="10">
    <source>
        <dbReference type="Pfam" id="PF05209"/>
    </source>
</evidence>
<comment type="function">
    <text evidence="5 7">Cell division inhibitor that blocks the formation of polar Z ring septums. Rapidly oscillates between the poles of the cell to destabilize FtsZ filaments that have formed before they mature into polar Z rings. Prevents FtsZ polymerization.</text>
</comment>
<organism evidence="11 12">
    <name type="scientific">Neomoorella thermoacetica</name>
    <name type="common">Clostridium thermoaceticum</name>
    <dbReference type="NCBI Taxonomy" id="1525"/>
    <lineage>
        <taxon>Bacteria</taxon>
        <taxon>Bacillati</taxon>
        <taxon>Bacillota</taxon>
        <taxon>Clostridia</taxon>
        <taxon>Neomoorellales</taxon>
        <taxon>Neomoorellaceae</taxon>
        <taxon>Neomoorella</taxon>
    </lineage>
</organism>
<evidence type="ECO:0000256" key="8">
    <source>
        <dbReference type="SAM" id="MobiDB-lite"/>
    </source>
</evidence>
<dbReference type="NCBIfam" id="TIGR01222">
    <property type="entry name" value="minC"/>
    <property type="match status" value="1"/>
</dbReference>
<dbReference type="AlphaFoldDB" id="A0A1J5NP55"/>
<name>A0A1J5NP55_NEOTH</name>